<dbReference type="AlphaFoldDB" id="A0A8H7UMC9"/>
<proteinExistence type="predicted"/>
<reference evidence="2" key="1">
    <citation type="submission" date="2020-12" db="EMBL/GenBank/DDBJ databases">
        <title>Metabolic potential, ecology and presence of endohyphal bacteria is reflected in genomic diversity of Mucoromycotina.</title>
        <authorList>
            <person name="Muszewska A."/>
            <person name="Okrasinska A."/>
            <person name="Steczkiewicz K."/>
            <person name="Drgas O."/>
            <person name="Orlowska M."/>
            <person name="Perlinska-Lenart U."/>
            <person name="Aleksandrzak-Piekarczyk T."/>
            <person name="Szatraj K."/>
            <person name="Zielenkiewicz U."/>
            <person name="Pilsyk S."/>
            <person name="Malc E."/>
            <person name="Mieczkowski P."/>
            <person name="Kruszewska J.S."/>
            <person name="Biernat P."/>
            <person name="Pawlowska J."/>
        </authorList>
    </citation>
    <scope>NUCLEOTIDE SEQUENCE</scope>
    <source>
        <strain evidence="2">CBS 226.32</strain>
    </source>
</reference>
<accession>A0A8H7UMC9</accession>
<keyword evidence="3" id="KW-1185">Reference proteome</keyword>
<feature type="chain" id="PRO_5034916634" description="RxLR effector protein" evidence="1">
    <location>
        <begin position="19"/>
        <end position="90"/>
    </location>
</feature>
<feature type="signal peptide" evidence="1">
    <location>
        <begin position="1"/>
        <end position="18"/>
    </location>
</feature>
<evidence type="ECO:0000313" key="2">
    <source>
        <dbReference type="EMBL" id="KAG2191391.1"/>
    </source>
</evidence>
<keyword evidence="1" id="KW-0732">Signal</keyword>
<dbReference type="EMBL" id="JAEPRC010000831">
    <property type="protein sequence ID" value="KAG2191391.1"/>
    <property type="molecule type" value="Genomic_DNA"/>
</dbReference>
<name>A0A8H7UMC9_9FUNG</name>
<comment type="caution">
    <text evidence="2">The sequence shown here is derived from an EMBL/GenBank/DDBJ whole genome shotgun (WGS) entry which is preliminary data.</text>
</comment>
<sequence length="90" mass="10041">MRTSLFLVLIVTTCTVLCAVPAADSDNEAAPRRRVSANPDDLVAKQDSFENVNVDKHFVSNEESKDSRFIKIPDDNTKEQIEDNSAFVQI</sequence>
<organism evidence="2 3">
    <name type="scientific">Mucor plumbeus</name>
    <dbReference type="NCBI Taxonomy" id="97098"/>
    <lineage>
        <taxon>Eukaryota</taxon>
        <taxon>Fungi</taxon>
        <taxon>Fungi incertae sedis</taxon>
        <taxon>Mucoromycota</taxon>
        <taxon>Mucoromycotina</taxon>
        <taxon>Mucoromycetes</taxon>
        <taxon>Mucorales</taxon>
        <taxon>Mucorineae</taxon>
        <taxon>Mucoraceae</taxon>
        <taxon>Mucor</taxon>
    </lineage>
</organism>
<dbReference type="Proteomes" id="UP000650833">
    <property type="component" value="Unassembled WGS sequence"/>
</dbReference>
<protein>
    <recommendedName>
        <fullName evidence="4">RxLR effector protein</fullName>
    </recommendedName>
</protein>
<evidence type="ECO:0000313" key="3">
    <source>
        <dbReference type="Proteomes" id="UP000650833"/>
    </source>
</evidence>
<gene>
    <name evidence="2" type="ORF">INT46_009745</name>
</gene>
<evidence type="ECO:0008006" key="4">
    <source>
        <dbReference type="Google" id="ProtNLM"/>
    </source>
</evidence>
<evidence type="ECO:0000256" key="1">
    <source>
        <dbReference type="SAM" id="SignalP"/>
    </source>
</evidence>
<dbReference type="OrthoDB" id="2224659at2759"/>